<name>A0A5I6PT24_SALET</name>
<dbReference type="EMBL" id="AAIQMM010000055">
    <property type="protein sequence ID" value="ECH0896974.1"/>
    <property type="molecule type" value="Genomic_DNA"/>
</dbReference>
<organism evidence="1">
    <name type="scientific">Salmonella enterica subsp. enterica serovar Glostrup</name>
    <dbReference type="NCBI Taxonomy" id="1151180"/>
    <lineage>
        <taxon>Bacteria</taxon>
        <taxon>Pseudomonadati</taxon>
        <taxon>Pseudomonadota</taxon>
        <taxon>Gammaproteobacteria</taxon>
        <taxon>Enterobacterales</taxon>
        <taxon>Enterobacteriaceae</taxon>
        <taxon>Salmonella</taxon>
    </lineage>
</organism>
<sequence>TPLNAVNVFSDDEAAVLFGRGSLAHLMAKAAIDASAYLQLQVIGLEEGVAGVAAAGTVALTGPATGSGTLSLWVCDTRLDVAVSTGDSADTLYHVLADAVNATQSLPVTASVATTGQAPATVTTLTLTARQKGAWGNDIVLRTACSAPGVTVTLTAMNGGATNPDIQPALDAVFAAGHHIIAVPWTDQTTLQTLREHLKNTGNAM</sequence>
<feature type="non-terminal residue" evidence="1">
    <location>
        <position position="205"/>
    </location>
</feature>
<dbReference type="AlphaFoldDB" id="A0A5I6PT24"/>
<feature type="non-terminal residue" evidence="1">
    <location>
        <position position="1"/>
    </location>
</feature>
<proteinExistence type="predicted"/>
<comment type="caution">
    <text evidence="1">The sequence shown here is derived from an EMBL/GenBank/DDBJ whole genome shotgun (WGS) entry which is preliminary data.</text>
</comment>
<accession>A0A5I6PT24</accession>
<evidence type="ECO:0000313" key="1">
    <source>
        <dbReference type="EMBL" id="ECH0896974.1"/>
    </source>
</evidence>
<gene>
    <name evidence="1" type="ORF">FPD99_23835</name>
</gene>
<protein>
    <submittedName>
        <fullName evidence="1">Phage tail protein</fullName>
    </submittedName>
</protein>
<reference evidence="1" key="1">
    <citation type="submission" date="2019-07" db="EMBL/GenBank/DDBJ databases">
        <authorList>
            <person name="Ashton P.M."/>
            <person name="Dallman T."/>
            <person name="Nair S."/>
            <person name="De Pinna E."/>
            <person name="Peters T."/>
            <person name="Grant K."/>
        </authorList>
    </citation>
    <scope>NUCLEOTIDE SEQUENCE</scope>
    <source>
        <strain evidence="1">773673</strain>
    </source>
</reference>